<evidence type="ECO:0000259" key="2">
    <source>
        <dbReference type="Pfam" id="PF14297"/>
    </source>
</evidence>
<evidence type="ECO:0000313" key="3">
    <source>
        <dbReference type="EMBL" id="AGK97378.1"/>
    </source>
</evidence>
<dbReference type="STRING" id="86416.Clopa_2517"/>
<organism evidence="3 4">
    <name type="scientific">Clostridium pasteurianum BC1</name>
    <dbReference type="NCBI Taxonomy" id="86416"/>
    <lineage>
        <taxon>Bacteria</taxon>
        <taxon>Bacillati</taxon>
        <taxon>Bacillota</taxon>
        <taxon>Clostridia</taxon>
        <taxon>Eubacteriales</taxon>
        <taxon>Clostridiaceae</taxon>
        <taxon>Clostridium</taxon>
    </lineage>
</organism>
<dbReference type="PATRIC" id="fig|86416.3.peg.2501"/>
<sequence length="287" mass="33244">MKETYYFSHDFNARNDPKILAMRSKYGSEGYGWYWMIIEILREQSEYKLEHNKYLCITLAMQLQCDCNALHNYVEDCINEYHLFESDGVYIWSNSLMRRMEEKATKSENGRKAAKARWNKASKDKKDVKKCNENASAMHTQCDSNAIKESKVKESKVKENKREREDNSHTQEALELCKYYSELKPGQDITSDLASLEIFIEIYGFDWTKEAIQKCVSGKGKFIKPWVETVLKNWVQERKGENNGAKSNKQNNREDEVAATGETEGAELTKRALEKYGGTLGVVECDI</sequence>
<dbReference type="Pfam" id="PF14297">
    <property type="entry name" value="Lin1244_N"/>
    <property type="match status" value="1"/>
</dbReference>
<dbReference type="EMBL" id="CP003261">
    <property type="protein sequence ID" value="AGK97378.1"/>
    <property type="molecule type" value="Genomic_DNA"/>
</dbReference>
<dbReference type="KEGG" id="cpas:Clopa_2517"/>
<accession>R4K466</accession>
<dbReference type="AlphaFoldDB" id="R4K466"/>
<evidence type="ECO:0000313" key="4">
    <source>
        <dbReference type="Proteomes" id="UP000013523"/>
    </source>
</evidence>
<feature type="domain" description="Lin1244/Lin1753-like N-terminal" evidence="2">
    <location>
        <begin position="6"/>
        <end position="95"/>
    </location>
</feature>
<gene>
    <name evidence="3" type="ORF">Clopa_2517</name>
</gene>
<dbReference type="HOGENOM" id="CLU_968756_0_0_9"/>
<evidence type="ECO:0000256" key="1">
    <source>
        <dbReference type="SAM" id="MobiDB-lite"/>
    </source>
</evidence>
<keyword evidence="4" id="KW-1185">Reference proteome</keyword>
<dbReference type="eggNOG" id="ENOG503360E">
    <property type="taxonomic scope" value="Bacteria"/>
</dbReference>
<feature type="region of interest" description="Disordered" evidence="1">
    <location>
        <begin position="103"/>
        <end position="125"/>
    </location>
</feature>
<protein>
    <recommendedName>
        <fullName evidence="2">Lin1244/Lin1753-like N-terminal domain-containing protein</fullName>
    </recommendedName>
</protein>
<feature type="region of interest" description="Disordered" evidence="1">
    <location>
        <begin position="239"/>
        <end position="265"/>
    </location>
</feature>
<proteinExistence type="predicted"/>
<reference evidence="3 4" key="1">
    <citation type="submission" date="2012-01" db="EMBL/GenBank/DDBJ databases">
        <title>Complete sequence of chromosome of Clostridium pasteurianum BC1.</title>
        <authorList>
            <consortium name="US DOE Joint Genome Institute"/>
            <person name="Lucas S."/>
            <person name="Han J."/>
            <person name="Lapidus A."/>
            <person name="Cheng J.-F."/>
            <person name="Goodwin L."/>
            <person name="Pitluck S."/>
            <person name="Peters L."/>
            <person name="Mikhailova N."/>
            <person name="Teshima H."/>
            <person name="Detter J.C."/>
            <person name="Han C."/>
            <person name="Tapia R."/>
            <person name="Land M."/>
            <person name="Hauser L."/>
            <person name="Kyrpides N."/>
            <person name="Ivanova N."/>
            <person name="Pagani I."/>
            <person name="Dunn J."/>
            <person name="Taghavi S."/>
            <person name="Francis A."/>
            <person name="van der Lelie D."/>
            <person name="Woyke T."/>
        </authorList>
    </citation>
    <scope>NUCLEOTIDE SEQUENCE [LARGE SCALE GENOMIC DNA]</scope>
    <source>
        <strain evidence="3 4">BC1</strain>
    </source>
</reference>
<dbReference type="Proteomes" id="UP000013523">
    <property type="component" value="Chromosome"/>
</dbReference>
<dbReference type="OrthoDB" id="1937552at2"/>
<dbReference type="RefSeq" id="WP_015615679.1">
    <property type="nucleotide sequence ID" value="NC_021182.1"/>
</dbReference>
<feature type="region of interest" description="Disordered" evidence="1">
    <location>
        <begin position="149"/>
        <end position="169"/>
    </location>
</feature>
<dbReference type="InterPro" id="IPR025400">
    <property type="entry name" value="Lin1244/Lin1753-like_N"/>
</dbReference>
<name>R4K466_CLOPA</name>